<proteinExistence type="predicted"/>
<evidence type="ECO:0000259" key="4">
    <source>
        <dbReference type="PROSITE" id="PS50893"/>
    </source>
</evidence>
<dbReference type="CDD" id="cd03230">
    <property type="entry name" value="ABC_DR_subfamily_A"/>
    <property type="match status" value="1"/>
</dbReference>
<evidence type="ECO:0000256" key="1">
    <source>
        <dbReference type="ARBA" id="ARBA00022448"/>
    </source>
</evidence>
<evidence type="ECO:0000313" key="6">
    <source>
        <dbReference type="Proteomes" id="UP000677913"/>
    </source>
</evidence>
<gene>
    <name evidence="5" type="ORF">KGA66_03330</name>
</gene>
<dbReference type="Gene3D" id="3.40.50.300">
    <property type="entry name" value="P-loop containing nucleotide triphosphate hydrolases"/>
    <property type="match status" value="1"/>
</dbReference>
<dbReference type="SMART" id="SM00382">
    <property type="entry name" value="AAA"/>
    <property type="match status" value="1"/>
</dbReference>
<dbReference type="InterPro" id="IPR003593">
    <property type="entry name" value="AAA+_ATPase"/>
</dbReference>
<dbReference type="PANTHER" id="PTHR42939">
    <property type="entry name" value="ABC TRANSPORTER ATP-BINDING PROTEIN ALBC-RELATED"/>
    <property type="match status" value="1"/>
</dbReference>
<sequence length="304" mass="32248">MTAILQAHALGMQYGRRPALTDCTLNIPPGHVVGLVGPNGAGKSTLLKLACGLLNPTSGSISVLGNTPGSGPGQLARVGFVAQDAPVYTNLSIADHLRLGARLNPRWDRGFAERRIAQLDLDPKQKAGKLSGGQRAQLALTVAAGKRPELLILDEPVAGLDPLARREFLKNLTKSAAENGTSVILSSHLISDLERVCDYLIVLVSSRVRLAGKVDQLIAAHHRIVCTLRDPDALPTGLEVISAEHTDRHSTFVVRTDTPLPAEDWAAQPLSMEDLVLTYIGTADPGLRPATQGSQTALDSEAGR</sequence>
<evidence type="ECO:0000313" key="5">
    <source>
        <dbReference type="EMBL" id="MBS2962066.1"/>
    </source>
</evidence>
<dbReference type="SUPFAM" id="SSF52540">
    <property type="entry name" value="P-loop containing nucleoside triphosphate hydrolases"/>
    <property type="match status" value="1"/>
</dbReference>
<feature type="domain" description="ABC transporter" evidence="4">
    <location>
        <begin position="5"/>
        <end position="230"/>
    </location>
</feature>
<keyword evidence="1" id="KW-0813">Transport</keyword>
<dbReference type="AlphaFoldDB" id="A0A8J7WH65"/>
<organism evidence="5 6">
    <name type="scientific">Actinocrinis puniceicyclus</name>
    <dbReference type="NCBI Taxonomy" id="977794"/>
    <lineage>
        <taxon>Bacteria</taxon>
        <taxon>Bacillati</taxon>
        <taxon>Actinomycetota</taxon>
        <taxon>Actinomycetes</taxon>
        <taxon>Catenulisporales</taxon>
        <taxon>Actinospicaceae</taxon>
        <taxon>Actinocrinis</taxon>
    </lineage>
</organism>
<dbReference type="GO" id="GO:0005524">
    <property type="term" value="F:ATP binding"/>
    <property type="evidence" value="ECO:0007669"/>
    <property type="project" value="UniProtKB-KW"/>
</dbReference>
<dbReference type="PANTHER" id="PTHR42939:SF1">
    <property type="entry name" value="ABC TRANSPORTER ATP-BINDING PROTEIN ALBC-RELATED"/>
    <property type="match status" value="1"/>
</dbReference>
<keyword evidence="2" id="KW-0547">Nucleotide-binding</keyword>
<accession>A0A8J7WH65</accession>
<dbReference type="GO" id="GO:0016887">
    <property type="term" value="F:ATP hydrolysis activity"/>
    <property type="evidence" value="ECO:0007669"/>
    <property type="project" value="InterPro"/>
</dbReference>
<keyword evidence="3 5" id="KW-0067">ATP-binding</keyword>
<evidence type="ECO:0000256" key="2">
    <source>
        <dbReference type="ARBA" id="ARBA00022741"/>
    </source>
</evidence>
<dbReference type="PROSITE" id="PS50893">
    <property type="entry name" value="ABC_TRANSPORTER_2"/>
    <property type="match status" value="1"/>
</dbReference>
<evidence type="ECO:0000256" key="3">
    <source>
        <dbReference type="ARBA" id="ARBA00022840"/>
    </source>
</evidence>
<dbReference type="RefSeq" id="WP_211464343.1">
    <property type="nucleotide sequence ID" value="NZ_JAGSXH010000007.1"/>
</dbReference>
<dbReference type="Pfam" id="PF00005">
    <property type="entry name" value="ABC_tran"/>
    <property type="match status" value="1"/>
</dbReference>
<dbReference type="InterPro" id="IPR027417">
    <property type="entry name" value="P-loop_NTPase"/>
</dbReference>
<dbReference type="InterPro" id="IPR051782">
    <property type="entry name" value="ABC_Transporter_VariousFunc"/>
</dbReference>
<dbReference type="InterPro" id="IPR003439">
    <property type="entry name" value="ABC_transporter-like_ATP-bd"/>
</dbReference>
<protein>
    <submittedName>
        <fullName evidence="5">ABC transporter ATP-binding protein</fullName>
    </submittedName>
</protein>
<dbReference type="Proteomes" id="UP000677913">
    <property type="component" value="Unassembled WGS sequence"/>
</dbReference>
<comment type="caution">
    <text evidence="5">The sequence shown here is derived from an EMBL/GenBank/DDBJ whole genome shotgun (WGS) entry which is preliminary data.</text>
</comment>
<reference evidence="5" key="1">
    <citation type="submission" date="2021-04" db="EMBL/GenBank/DDBJ databases">
        <title>Genome based classification of Actinospica acidithermotolerans sp. nov., an actinobacterium isolated from an Indonesian hot spring.</title>
        <authorList>
            <person name="Kusuma A.B."/>
            <person name="Putra K.E."/>
            <person name="Nafisah S."/>
            <person name="Loh J."/>
            <person name="Nouioui I."/>
            <person name="Goodfellow M."/>
        </authorList>
    </citation>
    <scope>NUCLEOTIDE SEQUENCE</scope>
    <source>
        <strain evidence="5">DSM 45618</strain>
    </source>
</reference>
<name>A0A8J7WH65_9ACTN</name>
<keyword evidence="6" id="KW-1185">Reference proteome</keyword>
<dbReference type="EMBL" id="JAGSXH010000007">
    <property type="protein sequence ID" value="MBS2962066.1"/>
    <property type="molecule type" value="Genomic_DNA"/>
</dbReference>